<organism evidence="1 2">
    <name type="scientific">Trachymyrmex cornetzi</name>
    <dbReference type="NCBI Taxonomy" id="471704"/>
    <lineage>
        <taxon>Eukaryota</taxon>
        <taxon>Metazoa</taxon>
        <taxon>Ecdysozoa</taxon>
        <taxon>Arthropoda</taxon>
        <taxon>Hexapoda</taxon>
        <taxon>Insecta</taxon>
        <taxon>Pterygota</taxon>
        <taxon>Neoptera</taxon>
        <taxon>Endopterygota</taxon>
        <taxon>Hymenoptera</taxon>
        <taxon>Apocrita</taxon>
        <taxon>Aculeata</taxon>
        <taxon>Formicoidea</taxon>
        <taxon>Formicidae</taxon>
        <taxon>Myrmicinae</taxon>
        <taxon>Trachymyrmex</taxon>
    </lineage>
</organism>
<name>A0A195DTQ7_9HYME</name>
<dbReference type="Proteomes" id="UP000078492">
    <property type="component" value="Unassembled WGS sequence"/>
</dbReference>
<evidence type="ECO:0000313" key="1">
    <source>
        <dbReference type="EMBL" id="KYN16290.1"/>
    </source>
</evidence>
<keyword evidence="2" id="KW-1185">Reference proteome</keyword>
<evidence type="ECO:0000313" key="2">
    <source>
        <dbReference type="Proteomes" id="UP000078492"/>
    </source>
</evidence>
<dbReference type="EMBL" id="KQ980390">
    <property type="protein sequence ID" value="KYN16290.1"/>
    <property type="molecule type" value="Genomic_DNA"/>
</dbReference>
<accession>A0A195DTQ7</accession>
<reference evidence="1 2" key="1">
    <citation type="submission" date="2015-09" db="EMBL/GenBank/DDBJ databases">
        <title>Trachymyrmex cornetzi WGS genome.</title>
        <authorList>
            <person name="Nygaard S."/>
            <person name="Hu H."/>
            <person name="Boomsma J."/>
            <person name="Zhang G."/>
        </authorList>
    </citation>
    <scope>NUCLEOTIDE SEQUENCE [LARGE SCALE GENOMIC DNA]</scope>
    <source>
        <strain evidence="1">Tcor2-1</strain>
        <tissue evidence="1">Whole body</tissue>
    </source>
</reference>
<dbReference type="AlphaFoldDB" id="A0A195DTQ7"/>
<proteinExistence type="predicted"/>
<sequence length="66" mass="6624">NLCLRLTKSGLLPVSPGPTSSPPVFVTAAASASAATTATKARSQLTSLPFAPTSTLPNETVATPRT</sequence>
<gene>
    <name evidence="1" type="ORF">ALC57_11501</name>
</gene>
<protein>
    <submittedName>
        <fullName evidence="1">Uncharacterized protein</fullName>
    </submittedName>
</protein>
<feature type="non-terminal residue" evidence="1">
    <location>
        <position position="1"/>
    </location>
</feature>